<name>A0A4D6NLU9_VIGUN</name>
<gene>
    <name evidence="2" type="ORF">DEO72_LG11g573</name>
</gene>
<dbReference type="Proteomes" id="UP000501690">
    <property type="component" value="Linkage Group LG11"/>
</dbReference>
<feature type="region of interest" description="Disordered" evidence="1">
    <location>
        <begin position="32"/>
        <end position="70"/>
    </location>
</feature>
<proteinExistence type="predicted"/>
<evidence type="ECO:0000256" key="1">
    <source>
        <dbReference type="SAM" id="MobiDB-lite"/>
    </source>
</evidence>
<dbReference type="AlphaFoldDB" id="A0A4D6NLU9"/>
<evidence type="ECO:0000313" key="2">
    <source>
        <dbReference type="EMBL" id="QCE13579.1"/>
    </source>
</evidence>
<reference evidence="2 3" key="1">
    <citation type="submission" date="2019-04" db="EMBL/GenBank/DDBJ databases">
        <title>An improved genome assembly and genetic linkage map for asparagus bean, Vigna unguiculata ssp. sesquipedialis.</title>
        <authorList>
            <person name="Xia Q."/>
            <person name="Zhang R."/>
            <person name="Dong Y."/>
        </authorList>
    </citation>
    <scope>NUCLEOTIDE SEQUENCE [LARGE SCALE GENOMIC DNA]</scope>
    <source>
        <tissue evidence="2">Leaf</tissue>
    </source>
</reference>
<accession>A0A4D6NLU9</accession>
<organism evidence="2 3">
    <name type="scientific">Vigna unguiculata</name>
    <name type="common">Cowpea</name>
    <dbReference type="NCBI Taxonomy" id="3917"/>
    <lineage>
        <taxon>Eukaryota</taxon>
        <taxon>Viridiplantae</taxon>
        <taxon>Streptophyta</taxon>
        <taxon>Embryophyta</taxon>
        <taxon>Tracheophyta</taxon>
        <taxon>Spermatophyta</taxon>
        <taxon>Magnoliopsida</taxon>
        <taxon>eudicotyledons</taxon>
        <taxon>Gunneridae</taxon>
        <taxon>Pentapetalae</taxon>
        <taxon>rosids</taxon>
        <taxon>fabids</taxon>
        <taxon>Fabales</taxon>
        <taxon>Fabaceae</taxon>
        <taxon>Papilionoideae</taxon>
        <taxon>50 kb inversion clade</taxon>
        <taxon>NPAAA clade</taxon>
        <taxon>indigoferoid/millettioid clade</taxon>
        <taxon>Phaseoleae</taxon>
        <taxon>Vigna</taxon>
    </lineage>
</organism>
<sequence>MSSSASSSNGLSCGAVGASGGGRSISALFSSSNSRTSLGGMSSSVDSPILLSGSPEAEQPIASGDTVTYL</sequence>
<protein>
    <submittedName>
        <fullName evidence="2">Uncharacterized protein</fullName>
    </submittedName>
</protein>
<feature type="compositionally biased region" description="Polar residues" evidence="1">
    <location>
        <begin position="32"/>
        <end position="46"/>
    </location>
</feature>
<evidence type="ECO:0000313" key="3">
    <source>
        <dbReference type="Proteomes" id="UP000501690"/>
    </source>
</evidence>
<keyword evidence="3" id="KW-1185">Reference proteome</keyword>
<dbReference type="EMBL" id="CP039355">
    <property type="protein sequence ID" value="QCE13579.1"/>
    <property type="molecule type" value="Genomic_DNA"/>
</dbReference>